<organism evidence="1 2">
    <name type="scientific">Linum trigynum</name>
    <dbReference type="NCBI Taxonomy" id="586398"/>
    <lineage>
        <taxon>Eukaryota</taxon>
        <taxon>Viridiplantae</taxon>
        <taxon>Streptophyta</taxon>
        <taxon>Embryophyta</taxon>
        <taxon>Tracheophyta</taxon>
        <taxon>Spermatophyta</taxon>
        <taxon>Magnoliopsida</taxon>
        <taxon>eudicotyledons</taxon>
        <taxon>Gunneridae</taxon>
        <taxon>Pentapetalae</taxon>
        <taxon>rosids</taxon>
        <taxon>fabids</taxon>
        <taxon>Malpighiales</taxon>
        <taxon>Linaceae</taxon>
        <taxon>Linum</taxon>
    </lineage>
</organism>
<dbReference type="Pfam" id="PF05056">
    <property type="entry name" value="DUF674"/>
    <property type="match status" value="2"/>
</dbReference>
<dbReference type="PANTHER" id="PTHR33103">
    <property type="entry name" value="OS01G0153900 PROTEIN"/>
    <property type="match status" value="1"/>
</dbReference>
<dbReference type="PANTHER" id="PTHR33103:SF19">
    <property type="entry name" value="OS09G0544700 PROTEIN"/>
    <property type="match status" value="1"/>
</dbReference>
<protein>
    <submittedName>
        <fullName evidence="1">Uncharacterized protein</fullName>
    </submittedName>
</protein>
<evidence type="ECO:0000313" key="2">
    <source>
        <dbReference type="Proteomes" id="UP001497516"/>
    </source>
</evidence>
<dbReference type="AlphaFoldDB" id="A0AAV2E3P2"/>
<name>A0AAV2E3P2_9ROSI</name>
<evidence type="ECO:0000313" key="1">
    <source>
        <dbReference type="EMBL" id="CAL1380368.1"/>
    </source>
</evidence>
<dbReference type="InterPro" id="IPR007750">
    <property type="entry name" value="DUF674"/>
</dbReference>
<proteinExistence type="predicted"/>
<dbReference type="Proteomes" id="UP001497516">
    <property type="component" value="Chromosome 4"/>
</dbReference>
<keyword evidence="2" id="KW-1185">Reference proteome</keyword>
<reference evidence="1 2" key="1">
    <citation type="submission" date="2024-04" db="EMBL/GenBank/DDBJ databases">
        <authorList>
            <person name="Fracassetti M."/>
        </authorList>
    </citation>
    <scope>NUCLEOTIDE SEQUENCE [LARGE SCALE GENOMIC DNA]</scope>
</reference>
<sequence length="186" mass="20762">MAMKSKYQKMTIELKLVVDKQRNKVIFAEAQKDFVDLLVYILSLPLSAVVKYLEPKGPTSLGKLHNSLLSIMKAGYINPPPKDNSIEPKLSTYVPVLRQLSSSPKWVRNPVLNMEQASYVKPMVPYMVADDLSVSPLDYHSVSVVLKGYGEVVEKVVEFGTSQVLDLLQATLYSETPLTSVFLKAN</sequence>
<accession>A0AAV2E3P2</accession>
<gene>
    <name evidence="1" type="ORF">LTRI10_LOCUS21819</name>
</gene>
<dbReference type="EMBL" id="OZ034817">
    <property type="protein sequence ID" value="CAL1380368.1"/>
    <property type="molecule type" value="Genomic_DNA"/>
</dbReference>